<evidence type="ECO:0000259" key="3">
    <source>
        <dbReference type="Pfam" id="PF01370"/>
    </source>
</evidence>
<dbReference type="AlphaFoldDB" id="A0A2C5ZIA6"/>
<evidence type="ECO:0000256" key="1">
    <source>
        <dbReference type="ARBA" id="ARBA00023002"/>
    </source>
</evidence>
<evidence type="ECO:0000256" key="2">
    <source>
        <dbReference type="ARBA" id="ARBA00023445"/>
    </source>
</evidence>
<reference evidence="4 5" key="1">
    <citation type="submission" date="2017-06" db="EMBL/GenBank/DDBJ databases">
        <title>Ant-infecting Ophiocordyceps genomes reveal a high diversity of potential behavioral manipulation genes and a possible major role for enterotoxins.</title>
        <authorList>
            <person name="De Bekker C."/>
            <person name="Evans H.C."/>
            <person name="Brachmann A."/>
            <person name="Hughes D.P."/>
        </authorList>
    </citation>
    <scope>NUCLEOTIDE SEQUENCE [LARGE SCALE GENOMIC DNA]</scope>
    <source>
        <strain evidence="4 5">Map16</strain>
    </source>
</reference>
<dbReference type="GO" id="GO:0016616">
    <property type="term" value="F:oxidoreductase activity, acting on the CH-OH group of donors, NAD or NADP as acceptor"/>
    <property type="evidence" value="ECO:0007669"/>
    <property type="project" value="TreeGrafter"/>
</dbReference>
<dbReference type="EMBL" id="NJES01000044">
    <property type="protein sequence ID" value="PHH79472.1"/>
    <property type="molecule type" value="Genomic_DNA"/>
</dbReference>
<dbReference type="InterPro" id="IPR050425">
    <property type="entry name" value="NAD(P)_dehydrat-like"/>
</dbReference>
<comment type="similarity">
    <text evidence="2">Belongs to the NAD(P)-dependent epimerase/dehydratase family. Dihydroflavonol-4-reductase subfamily.</text>
</comment>
<dbReference type="PANTHER" id="PTHR10366">
    <property type="entry name" value="NAD DEPENDENT EPIMERASE/DEHYDRATASE"/>
    <property type="match status" value="1"/>
</dbReference>
<dbReference type="Gene3D" id="3.40.50.720">
    <property type="entry name" value="NAD(P)-binding Rossmann-like Domain"/>
    <property type="match status" value="2"/>
</dbReference>
<keyword evidence="1" id="KW-0560">Oxidoreductase</keyword>
<name>A0A2C5ZIA6_9HYPO</name>
<gene>
    <name evidence="4" type="ORF">CDD80_4699</name>
</gene>
<dbReference type="OrthoDB" id="2735536at2759"/>
<protein>
    <recommendedName>
        <fullName evidence="3">NAD-dependent epimerase/dehydratase domain-containing protein</fullName>
    </recommendedName>
</protein>
<keyword evidence="5" id="KW-1185">Reference proteome</keyword>
<dbReference type="InterPro" id="IPR001509">
    <property type="entry name" value="Epimerase_deHydtase"/>
</dbReference>
<feature type="domain" description="NAD-dependent epimerase/dehydratase" evidence="3">
    <location>
        <begin position="10"/>
        <end position="223"/>
    </location>
</feature>
<evidence type="ECO:0000313" key="5">
    <source>
        <dbReference type="Proteomes" id="UP000226431"/>
    </source>
</evidence>
<comment type="caution">
    <text evidence="4">The sequence shown here is derived from an EMBL/GenBank/DDBJ whole genome shotgun (WGS) entry which is preliminary data.</text>
</comment>
<dbReference type="SUPFAM" id="SSF51735">
    <property type="entry name" value="NAD(P)-binding Rossmann-fold domains"/>
    <property type="match status" value="1"/>
</dbReference>
<accession>A0A2C5ZIA6</accession>
<dbReference type="PANTHER" id="PTHR10366:SF562">
    <property type="entry name" value="ALDEHYDE REDUCTASE II (AFU_ORTHOLOGUE AFUA_1G11360)"/>
    <property type="match status" value="1"/>
</dbReference>
<dbReference type="Proteomes" id="UP000226431">
    <property type="component" value="Unassembled WGS sequence"/>
</dbReference>
<sequence length="248" mass="27817">MPAVPDGSLILVTGVNGYLGSHIAKQLLDHGFRVRGTVREALKADYMHALFDEKYGSDVFTTCIVEDMATTGAFDDVTKAKETSVKRFVMTSSCVTATSTFDNGLLIDTASWNDPKDDIVWAPAPYHSDREAAVYIASKIASEKSCWRFMEEQKPSFIFNAVLPGLVLGRIMDERQPASSAGLFKKIWEKDEELTTMVRTFPMQFFVDVTDLAVLHVAALREEDVDIAIRTPSRWQQRVIVQEKKKQN</sequence>
<proteinExistence type="inferred from homology"/>
<evidence type="ECO:0000313" key="4">
    <source>
        <dbReference type="EMBL" id="PHH79472.1"/>
    </source>
</evidence>
<dbReference type="Pfam" id="PF01370">
    <property type="entry name" value="Epimerase"/>
    <property type="match status" value="1"/>
</dbReference>
<organism evidence="4 5">
    <name type="scientific">Ophiocordyceps camponoti-rufipedis</name>
    <dbReference type="NCBI Taxonomy" id="2004952"/>
    <lineage>
        <taxon>Eukaryota</taxon>
        <taxon>Fungi</taxon>
        <taxon>Dikarya</taxon>
        <taxon>Ascomycota</taxon>
        <taxon>Pezizomycotina</taxon>
        <taxon>Sordariomycetes</taxon>
        <taxon>Hypocreomycetidae</taxon>
        <taxon>Hypocreales</taxon>
        <taxon>Ophiocordycipitaceae</taxon>
        <taxon>Ophiocordyceps</taxon>
    </lineage>
</organism>
<dbReference type="STRING" id="2004952.A0A2C5ZIA6"/>
<dbReference type="InterPro" id="IPR036291">
    <property type="entry name" value="NAD(P)-bd_dom_sf"/>
</dbReference>